<feature type="transmembrane region" description="Helical" evidence="1">
    <location>
        <begin position="22"/>
        <end position="41"/>
    </location>
</feature>
<dbReference type="SUPFAM" id="SSF81469">
    <property type="entry name" value="Bacterial aa3 type cytochrome c oxidase subunit IV"/>
    <property type="match status" value="1"/>
</dbReference>
<protein>
    <submittedName>
        <fullName evidence="3">Bacterial aa3 type cytochrome c oxidase subunit IV</fullName>
    </submittedName>
</protein>
<evidence type="ECO:0000313" key="4">
    <source>
        <dbReference type="Proteomes" id="UP000193200"/>
    </source>
</evidence>
<feature type="domain" description="Cytochrome c oxidase subunit IV bacterial aa3 type" evidence="2">
    <location>
        <begin position="6"/>
        <end position="41"/>
    </location>
</feature>
<proteinExistence type="predicted"/>
<dbReference type="RefSeq" id="WP_085882632.1">
    <property type="nucleotide sequence ID" value="NZ_FWFR01000001.1"/>
</dbReference>
<accession>A0A1Y5S9D7</accession>
<sequence>MSDTGKMDISAQKAMWRDFTRFTVWSTGFVIVLLVLMALFLL</sequence>
<evidence type="ECO:0000256" key="1">
    <source>
        <dbReference type="SAM" id="Phobius"/>
    </source>
</evidence>
<dbReference type="InParanoid" id="A0A1Y5S9D7"/>
<keyword evidence="1" id="KW-0472">Membrane</keyword>
<dbReference type="Gene3D" id="1.20.5.160">
    <property type="entry name" value="Bacterial aa3 type cytochrome c oxidase subunit IV"/>
    <property type="match status" value="1"/>
</dbReference>
<keyword evidence="1" id="KW-0812">Transmembrane</keyword>
<reference evidence="3 4" key="1">
    <citation type="submission" date="2017-03" db="EMBL/GenBank/DDBJ databases">
        <authorList>
            <person name="Afonso C.L."/>
            <person name="Miller P.J."/>
            <person name="Scott M.A."/>
            <person name="Spackman E."/>
            <person name="Goraichik I."/>
            <person name="Dimitrov K.M."/>
            <person name="Suarez D.L."/>
            <person name="Swayne D.E."/>
        </authorList>
    </citation>
    <scope>NUCLEOTIDE SEQUENCE [LARGE SCALE GENOMIC DNA]</scope>
    <source>
        <strain evidence="3 4">CECT 7691</strain>
    </source>
</reference>
<dbReference type="InterPro" id="IPR036596">
    <property type="entry name" value="Cyt-C_aa3_sf"/>
</dbReference>
<evidence type="ECO:0000259" key="2">
    <source>
        <dbReference type="Pfam" id="PF07835"/>
    </source>
</evidence>
<dbReference type="EMBL" id="FWFR01000001">
    <property type="protein sequence ID" value="SLN35451.1"/>
    <property type="molecule type" value="Genomic_DNA"/>
</dbReference>
<organism evidence="3 4">
    <name type="scientific">Oceanibacterium hippocampi</name>
    <dbReference type="NCBI Taxonomy" id="745714"/>
    <lineage>
        <taxon>Bacteria</taxon>
        <taxon>Pseudomonadati</taxon>
        <taxon>Pseudomonadota</taxon>
        <taxon>Alphaproteobacteria</taxon>
        <taxon>Sneathiellales</taxon>
        <taxon>Sneathiellaceae</taxon>
        <taxon>Oceanibacterium</taxon>
    </lineage>
</organism>
<name>A0A1Y5S9D7_9PROT</name>
<dbReference type="AlphaFoldDB" id="A0A1Y5S9D7"/>
<dbReference type="Pfam" id="PF07835">
    <property type="entry name" value="COX4_pro_2"/>
    <property type="match status" value="1"/>
</dbReference>
<evidence type="ECO:0000313" key="3">
    <source>
        <dbReference type="EMBL" id="SLN35451.1"/>
    </source>
</evidence>
<dbReference type="Proteomes" id="UP000193200">
    <property type="component" value="Unassembled WGS sequence"/>
</dbReference>
<keyword evidence="4" id="KW-1185">Reference proteome</keyword>
<dbReference type="InterPro" id="IPR012422">
    <property type="entry name" value="Cyt_c_oxidase_su4_bac-aa3"/>
</dbReference>
<gene>
    <name evidence="3" type="ORF">OCH7691_01416</name>
</gene>
<keyword evidence="1" id="KW-1133">Transmembrane helix</keyword>